<keyword evidence="1" id="KW-1133">Transmembrane helix</keyword>
<keyword evidence="1" id="KW-0472">Membrane</keyword>
<dbReference type="EMBL" id="BMLW01000004">
    <property type="protein sequence ID" value="GGP10342.1"/>
    <property type="molecule type" value="Genomic_DNA"/>
</dbReference>
<feature type="transmembrane region" description="Helical" evidence="1">
    <location>
        <begin position="33"/>
        <end position="56"/>
    </location>
</feature>
<proteinExistence type="predicted"/>
<name>A0ABQ2NTT2_9BACI</name>
<evidence type="ECO:0000256" key="1">
    <source>
        <dbReference type="SAM" id="Phobius"/>
    </source>
</evidence>
<keyword evidence="1" id="KW-0812">Transmembrane</keyword>
<sequence>MNFILKSKLFWSFMVFLAFLLMVIGFFTKDLSMWFLAFIISILVKLYAEEILFSAYKNRLGKMREKLSRKEG</sequence>
<gene>
    <name evidence="2" type="ORF">GCM10011346_18110</name>
</gene>
<dbReference type="RefSeq" id="WP_229720148.1">
    <property type="nucleotide sequence ID" value="NZ_BMLW01000004.1"/>
</dbReference>
<accession>A0ABQ2NTT2</accession>
<reference evidence="3" key="1">
    <citation type="journal article" date="2019" name="Int. J. Syst. Evol. Microbiol.">
        <title>The Global Catalogue of Microorganisms (GCM) 10K type strain sequencing project: providing services to taxonomists for standard genome sequencing and annotation.</title>
        <authorList>
            <consortium name="The Broad Institute Genomics Platform"/>
            <consortium name="The Broad Institute Genome Sequencing Center for Infectious Disease"/>
            <person name="Wu L."/>
            <person name="Ma J."/>
        </authorList>
    </citation>
    <scope>NUCLEOTIDE SEQUENCE [LARGE SCALE GENOMIC DNA]</scope>
    <source>
        <strain evidence="3">CGMCC 1.7693</strain>
    </source>
</reference>
<keyword evidence="3" id="KW-1185">Reference proteome</keyword>
<protein>
    <submittedName>
        <fullName evidence="2">Uncharacterized protein</fullName>
    </submittedName>
</protein>
<evidence type="ECO:0000313" key="3">
    <source>
        <dbReference type="Proteomes" id="UP000641206"/>
    </source>
</evidence>
<organism evidence="2 3">
    <name type="scientific">Oceanobacillus neutriphilus</name>
    <dbReference type="NCBI Taxonomy" id="531815"/>
    <lineage>
        <taxon>Bacteria</taxon>
        <taxon>Bacillati</taxon>
        <taxon>Bacillota</taxon>
        <taxon>Bacilli</taxon>
        <taxon>Bacillales</taxon>
        <taxon>Bacillaceae</taxon>
        <taxon>Oceanobacillus</taxon>
    </lineage>
</organism>
<comment type="caution">
    <text evidence="2">The sequence shown here is derived from an EMBL/GenBank/DDBJ whole genome shotgun (WGS) entry which is preliminary data.</text>
</comment>
<evidence type="ECO:0000313" key="2">
    <source>
        <dbReference type="EMBL" id="GGP10342.1"/>
    </source>
</evidence>
<dbReference type="Proteomes" id="UP000641206">
    <property type="component" value="Unassembled WGS sequence"/>
</dbReference>
<feature type="transmembrane region" description="Helical" evidence="1">
    <location>
        <begin position="9"/>
        <end position="27"/>
    </location>
</feature>